<evidence type="ECO:0008006" key="4">
    <source>
        <dbReference type="Google" id="ProtNLM"/>
    </source>
</evidence>
<dbReference type="AlphaFoldDB" id="A0A356LGT8"/>
<accession>A0A356LGT8</accession>
<dbReference type="Proteomes" id="UP000264036">
    <property type="component" value="Unassembled WGS sequence"/>
</dbReference>
<dbReference type="EMBL" id="DOEK01000027">
    <property type="protein sequence ID" value="HBP29715.1"/>
    <property type="molecule type" value="Genomic_DNA"/>
</dbReference>
<proteinExistence type="predicted"/>
<dbReference type="SUPFAM" id="SSF52096">
    <property type="entry name" value="ClpP/crotonase"/>
    <property type="match status" value="1"/>
</dbReference>
<sequence length="375" mass="41502">MINIRYVISCVVAFSFFLSLPSLARAQTIEEVALGNASEAVYLVIDGPITEGFAERLGNTNVSDAQTILLNSPGGNVTEALKAGRMIREGGYTTKVGQMVTLTNETIFNKEIAPGQCASACAYLFIAGQSRDIDSLPFVGFHRFYFNDTFLGLLQGSAGQGFEIGTAGAQLMSGAIISYLVEMGIDARVFTDSSAFGKDQIKVFSTEDGLKYRIVTPRKFDTWFIEPYRKGILAASERLAALGPYDLVKQISTYCKYNGSEKKYYFLLTFEAINDDLSGLRDASARFVTANTPDELNNEANYKNIDSSYIKIWNQLKTGQMEIEVNASYVSELLKHNLFSIMLDVGRINGGYWYRSDVILKKEKSMISSSFDHCI</sequence>
<dbReference type="Gene3D" id="3.90.226.10">
    <property type="entry name" value="2-enoyl-CoA Hydratase, Chain A, domain 1"/>
    <property type="match status" value="1"/>
</dbReference>
<feature type="chain" id="PRO_5016873916" description="Periplasmic protein-like protein" evidence="1">
    <location>
        <begin position="25"/>
        <end position="375"/>
    </location>
</feature>
<organism evidence="2 3">
    <name type="scientific">Advenella kashmirensis</name>
    <dbReference type="NCBI Taxonomy" id="310575"/>
    <lineage>
        <taxon>Bacteria</taxon>
        <taxon>Pseudomonadati</taxon>
        <taxon>Pseudomonadota</taxon>
        <taxon>Betaproteobacteria</taxon>
        <taxon>Burkholderiales</taxon>
        <taxon>Alcaligenaceae</taxon>
    </lineage>
</organism>
<evidence type="ECO:0000313" key="3">
    <source>
        <dbReference type="Proteomes" id="UP000264036"/>
    </source>
</evidence>
<protein>
    <recommendedName>
        <fullName evidence="4">Periplasmic protein-like protein</fullName>
    </recommendedName>
</protein>
<feature type="signal peptide" evidence="1">
    <location>
        <begin position="1"/>
        <end position="24"/>
    </location>
</feature>
<dbReference type="InterPro" id="IPR029045">
    <property type="entry name" value="ClpP/crotonase-like_dom_sf"/>
</dbReference>
<reference evidence="2 3" key="1">
    <citation type="journal article" date="2018" name="Nat. Biotechnol.">
        <title>A standardized bacterial taxonomy based on genome phylogeny substantially revises the tree of life.</title>
        <authorList>
            <person name="Parks D.H."/>
            <person name="Chuvochina M."/>
            <person name="Waite D.W."/>
            <person name="Rinke C."/>
            <person name="Skarshewski A."/>
            <person name="Chaumeil P.A."/>
            <person name="Hugenholtz P."/>
        </authorList>
    </citation>
    <scope>NUCLEOTIDE SEQUENCE [LARGE SCALE GENOMIC DNA]</scope>
    <source>
        <strain evidence="2">UBA10707</strain>
    </source>
</reference>
<comment type="caution">
    <text evidence="2">The sequence shown here is derived from an EMBL/GenBank/DDBJ whole genome shotgun (WGS) entry which is preliminary data.</text>
</comment>
<evidence type="ECO:0000256" key="1">
    <source>
        <dbReference type="SAM" id="SignalP"/>
    </source>
</evidence>
<keyword evidence="1" id="KW-0732">Signal</keyword>
<name>A0A356LGT8_9BURK</name>
<gene>
    <name evidence="2" type="ORF">DD666_09900</name>
</gene>
<evidence type="ECO:0000313" key="2">
    <source>
        <dbReference type="EMBL" id="HBP29715.1"/>
    </source>
</evidence>